<organism evidence="1">
    <name type="scientific">Brassica oleracea</name>
    <name type="common">Wild cabbage</name>
    <dbReference type="NCBI Taxonomy" id="3712"/>
    <lineage>
        <taxon>Eukaryota</taxon>
        <taxon>Viridiplantae</taxon>
        <taxon>Streptophyta</taxon>
        <taxon>Embryophyta</taxon>
        <taxon>Tracheophyta</taxon>
        <taxon>Spermatophyta</taxon>
        <taxon>Magnoliopsida</taxon>
        <taxon>eudicotyledons</taxon>
        <taxon>Gunneridae</taxon>
        <taxon>Pentapetalae</taxon>
        <taxon>rosids</taxon>
        <taxon>malvids</taxon>
        <taxon>Brassicales</taxon>
        <taxon>Brassicaceae</taxon>
        <taxon>Brassiceae</taxon>
        <taxon>Brassica</taxon>
    </lineage>
</organism>
<evidence type="ECO:0000313" key="1">
    <source>
        <dbReference type="EMBL" id="VDD06734.1"/>
    </source>
</evidence>
<protein>
    <submittedName>
        <fullName evidence="1">Uncharacterized protein</fullName>
    </submittedName>
</protein>
<proteinExistence type="predicted"/>
<name>A0A3P6C0C3_BRAOL</name>
<sequence length="42" mass="4846">MAQGERLGGDWDREKPVSKRVERGCWIVCGGFHEKRTLRCVV</sequence>
<reference evidence="1" key="1">
    <citation type="submission" date="2018-11" db="EMBL/GenBank/DDBJ databases">
        <authorList>
            <consortium name="Genoscope - CEA"/>
            <person name="William W."/>
        </authorList>
    </citation>
    <scope>NUCLEOTIDE SEQUENCE</scope>
</reference>
<dbReference type="AlphaFoldDB" id="A0A3P6C0C3"/>
<dbReference type="EMBL" id="LR031873">
    <property type="protein sequence ID" value="VDD06734.1"/>
    <property type="molecule type" value="Genomic_DNA"/>
</dbReference>
<gene>
    <name evidence="1" type="ORF">BOLC4T23157H</name>
</gene>
<accession>A0A3P6C0C3</accession>